<keyword evidence="3" id="KW-1185">Reference proteome</keyword>
<dbReference type="EMBL" id="REGN01004697">
    <property type="protein sequence ID" value="RNA16485.1"/>
    <property type="molecule type" value="Genomic_DNA"/>
</dbReference>
<keyword evidence="1" id="KW-1133">Transmembrane helix</keyword>
<name>A0A3M7QZS9_BRAPC</name>
<feature type="transmembrane region" description="Helical" evidence="1">
    <location>
        <begin position="20"/>
        <end position="39"/>
    </location>
</feature>
<sequence length="77" mass="8964">MSNFPSNFSPNSNESQINSMFFIVFFLLHLTYATTVVLAKTKWSIPEKEWNGTDGTGMFFYGMRLHSIPFRERTISF</sequence>
<organism evidence="2 3">
    <name type="scientific">Brachionus plicatilis</name>
    <name type="common">Marine rotifer</name>
    <name type="synonym">Brachionus muelleri</name>
    <dbReference type="NCBI Taxonomy" id="10195"/>
    <lineage>
        <taxon>Eukaryota</taxon>
        <taxon>Metazoa</taxon>
        <taxon>Spiralia</taxon>
        <taxon>Gnathifera</taxon>
        <taxon>Rotifera</taxon>
        <taxon>Eurotatoria</taxon>
        <taxon>Monogononta</taxon>
        <taxon>Pseudotrocha</taxon>
        <taxon>Ploima</taxon>
        <taxon>Brachionidae</taxon>
        <taxon>Brachionus</taxon>
    </lineage>
</organism>
<accession>A0A3M7QZS9</accession>
<evidence type="ECO:0000313" key="3">
    <source>
        <dbReference type="Proteomes" id="UP000276133"/>
    </source>
</evidence>
<reference evidence="2 3" key="1">
    <citation type="journal article" date="2018" name="Sci. Rep.">
        <title>Genomic signatures of local adaptation to the degree of environmental predictability in rotifers.</title>
        <authorList>
            <person name="Franch-Gras L."/>
            <person name="Hahn C."/>
            <person name="Garcia-Roger E.M."/>
            <person name="Carmona M.J."/>
            <person name="Serra M."/>
            <person name="Gomez A."/>
        </authorList>
    </citation>
    <scope>NUCLEOTIDE SEQUENCE [LARGE SCALE GENOMIC DNA]</scope>
    <source>
        <strain evidence="2">HYR1</strain>
    </source>
</reference>
<dbReference type="Proteomes" id="UP000276133">
    <property type="component" value="Unassembled WGS sequence"/>
</dbReference>
<keyword evidence="1" id="KW-0472">Membrane</keyword>
<dbReference type="AlphaFoldDB" id="A0A3M7QZS9"/>
<gene>
    <name evidence="2" type="ORF">BpHYR1_032609</name>
</gene>
<proteinExistence type="predicted"/>
<evidence type="ECO:0000256" key="1">
    <source>
        <dbReference type="SAM" id="Phobius"/>
    </source>
</evidence>
<keyword evidence="1" id="KW-0812">Transmembrane</keyword>
<comment type="caution">
    <text evidence="2">The sequence shown here is derived from an EMBL/GenBank/DDBJ whole genome shotgun (WGS) entry which is preliminary data.</text>
</comment>
<protein>
    <submittedName>
        <fullName evidence="2">Uncharacterized protein</fullName>
    </submittedName>
</protein>
<evidence type="ECO:0000313" key="2">
    <source>
        <dbReference type="EMBL" id="RNA16485.1"/>
    </source>
</evidence>